<dbReference type="InterPro" id="IPR002528">
    <property type="entry name" value="MATE_fam"/>
</dbReference>
<feature type="transmembrane region" description="Helical" evidence="7">
    <location>
        <begin position="354"/>
        <end position="374"/>
    </location>
</feature>
<dbReference type="RefSeq" id="WP_376981589.1">
    <property type="nucleotide sequence ID" value="NZ_JBHLSV010000017.1"/>
</dbReference>
<reference evidence="8 9" key="1">
    <citation type="submission" date="2024-09" db="EMBL/GenBank/DDBJ databases">
        <authorList>
            <person name="Sun Q."/>
            <person name="Mori K."/>
        </authorList>
    </citation>
    <scope>NUCLEOTIDE SEQUENCE [LARGE SCALE GENOMIC DNA]</scope>
    <source>
        <strain evidence="8 9">CICC 10874</strain>
    </source>
</reference>
<dbReference type="NCBIfam" id="TIGR00797">
    <property type="entry name" value="matE"/>
    <property type="match status" value="1"/>
</dbReference>
<feature type="region of interest" description="Disordered" evidence="6">
    <location>
        <begin position="511"/>
        <end position="567"/>
    </location>
</feature>
<keyword evidence="7" id="KW-1133">Transmembrane helix</keyword>
<evidence type="ECO:0000256" key="1">
    <source>
        <dbReference type="ARBA" id="ARBA00003408"/>
    </source>
</evidence>
<evidence type="ECO:0000313" key="8">
    <source>
        <dbReference type="EMBL" id="MFC0674987.1"/>
    </source>
</evidence>
<dbReference type="CDD" id="cd13138">
    <property type="entry name" value="MATE_yoeA_like"/>
    <property type="match status" value="1"/>
</dbReference>
<feature type="transmembrane region" description="Helical" evidence="7">
    <location>
        <begin position="88"/>
        <end position="113"/>
    </location>
</feature>
<feature type="transmembrane region" description="Helical" evidence="7">
    <location>
        <begin position="239"/>
        <end position="261"/>
    </location>
</feature>
<keyword evidence="7" id="KW-0472">Membrane</keyword>
<feature type="transmembrane region" description="Helical" evidence="7">
    <location>
        <begin position="12"/>
        <end position="31"/>
    </location>
</feature>
<evidence type="ECO:0000256" key="6">
    <source>
        <dbReference type="SAM" id="MobiDB-lite"/>
    </source>
</evidence>
<comment type="caution">
    <text evidence="8">The sequence shown here is derived from an EMBL/GenBank/DDBJ whole genome shotgun (WGS) entry which is preliminary data.</text>
</comment>
<keyword evidence="7" id="KW-0812">Transmembrane</keyword>
<feature type="compositionally biased region" description="Low complexity" evidence="6">
    <location>
        <begin position="536"/>
        <end position="546"/>
    </location>
</feature>
<gene>
    <name evidence="8" type="ORF">ACFFF6_13555</name>
</gene>
<evidence type="ECO:0000256" key="4">
    <source>
        <dbReference type="ARBA" id="ARBA00022448"/>
    </source>
</evidence>
<proteinExistence type="inferred from homology"/>
<feature type="transmembrane region" description="Helical" evidence="7">
    <location>
        <begin position="313"/>
        <end position="334"/>
    </location>
</feature>
<dbReference type="PANTHER" id="PTHR43298:SF2">
    <property type="entry name" value="FMN_FAD EXPORTER YEEO-RELATED"/>
    <property type="match status" value="1"/>
</dbReference>
<feature type="transmembrane region" description="Helical" evidence="7">
    <location>
        <begin position="281"/>
        <end position="301"/>
    </location>
</feature>
<keyword evidence="4" id="KW-0813">Transport</keyword>
<dbReference type="Proteomes" id="UP001589793">
    <property type="component" value="Unassembled WGS sequence"/>
</dbReference>
<protein>
    <recommendedName>
        <fullName evidence="3">Probable multidrug resistance protein NorM</fullName>
    </recommendedName>
    <alternativeName>
        <fullName evidence="5">Multidrug-efflux transporter</fullName>
    </alternativeName>
</protein>
<dbReference type="InterPro" id="IPR050222">
    <property type="entry name" value="MATE_MdtK"/>
</dbReference>
<keyword evidence="9" id="KW-1185">Reference proteome</keyword>
<evidence type="ECO:0000256" key="3">
    <source>
        <dbReference type="ARBA" id="ARBA00020268"/>
    </source>
</evidence>
<evidence type="ECO:0000313" key="9">
    <source>
        <dbReference type="Proteomes" id="UP001589793"/>
    </source>
</evidence>
<evidence type="ECO:0000256" key="2">
    <source>
        <dbReference type="ARBA" id="ARBA00010199"/>
    </source>
</evidence>
<feature type="compositionally biased region" description="Low complexity" evidence="6">
    <location>
        <begin position="512"/>
        <end position="524"/>
    </location>
</feature>
<evidence type="ECO:0000256" key="5">
    <source>
        <dbReference type="ARBA" id="ARBA00031636"/>
    </source>
</evidence>
<sequence>MPVVLTRGAPWRVILLFAVPLLIGNIVQQLYQFADAAVIGRHLGVTSLAAVGATGGLLFLLLGFAIGVSSGFAVPTAQAFGAGDRRGVARSVVAGTILTAAISIVVSLGGALAAGPMLSLLRTPAELLPEATVFAQVSFLGAGTVMFFNYLAAIIRAIGDSRTPLRYLVIACVLNVVLVVALVMGAGLGIAGAALATCLAQLASALLCLAHVRAKVPALHVAREDWRIDRAALAEHLRIGLPMGFQASIIAIGSLAVQIRINTLGPDAVAAYTTYARVDGLGVALLQSLGLAATTFAAQNLGAGQGRRIRRGIVQALGLAVASSLAIGLVLVLAARPLVRLFVGEGSDAVVEMAMLPLHINAALYSVLGVLFVLRGALQGLGQPAVPMVTGVIELVMRLGTAIVLGAMFGFAGVVWGTPLAWAGAVALLVPAYMRAHRSLAALPDGPAVTGSFPAVTGQIPAVTGQIPAVTGSFPTVTGSFPAITGAMPALTGAVPAVTGAFPAVPALAGEASSPALSDPAPAAGEREPVEDPAVRPETAPAPAEPDASDPARELVSTASGSFPAGA</sequence>
<dbReference type="EMBL" id="JBHLSV010000017">
    <property type="protein sequence ID" value="MFC0674987.1"/>
    <property type="molecule type" value="Genomic_DNA"/>
</dbReference>
<accession>A0ABV6RDC6</accession>
<feature type="transmembrane region" description="Helical" evidence="7">
    <location>
        <begin position="190"/>
        <end position="210"/>
    </location>
</feature>
<feature type="transmembrane region" description="Helical" evidence="7">
    <location>
        <begin position="386"/>
        <end position="408"/>
    </location>
</feature>
<feature type="transmembrane region" description="Helical" evidence="7">
    <location>
        <begin position="133"/>
        <end position="153"/>
    </location>
</feature>
<feature type="transmembrane region" description="Helical" evidence="7">
    <location>
        <begin position="165"/>
        <end position="184"/>
    </location>
</feature>
<comment type="function">
    <text evidence="1">Multidrug efflux pump.</text>
</comment>
<dbReference type="Pfam" id="PF01554">
    <property type="entry name" value="MatE"/>
    <property type="match status" value="2"/>
</dbReference>
<organism evidence="8 9">
    <name type="scientific">Brachybacterium hainanense</name>
    <dbReference type="NCBI Taxonomy" id="1541174"/>
    <lineage>
        <taxon>Bacteria</taxon>
        <taxon>Bacillati</taxon>
        <taxon>Actinomycetota</taxon>
        <taxon>Actinomycetes</taxon>
        <taxon>Micrococcales</taxon>
        <taxon>Dermabacteraceae</taxon>
        <taxon>Brachybacterium</taxon>
    </lineage>
</organism>
<evidence type="ECO:0000256" key="7">
    <source>
        <dbReference type="SAM" id="Phobius"/>
    </source>
</evidence>
<feature type="transmembrane region" description="Helical" evidence="7">
    <location>
        <begin position="43"/>
        <end position="68"/>
    </location>
</feature>
<feature type="compositionally biased region" description="Basic and acidic residues" evidence="6">
    <location>
        <begin position="525"/>
        <end position="535"/>
    </location>
</feature>
<name>A0ABV6RDC6_9MICO</name>
<comment type="similarity">
    <text evidence="2">Belongs to the multi antimicrobial extrusion (MATE) (TC 2.A.66.1) family.</text>
</comment>
<dbReference type="PANTHER" id="PTHR43298">
    <property type="entry name" value="MULTIDRUG RESISTANCE PROTEIN NORM-RELATED"/>
    <property type="match status" value="1"/>
</dbReference>